<feature type="domain" description="Tail spike" evidence="1">
    <location>
        <begin position="88"/>
        <end position="328"/>
    </location>
</feature>
<dbReference type="Gene3D" id="6.20.110.10">
    <property type="match status" value="1"/>
</dbReference>
<gene>
    <name evidence="3" type="ORF">RAK27_11745</name>
</gene>
<name>A0AAW9K7W3_CARML</name>
<dbReference type="Pfam" id="PF06605">
    <property type="entry name" value="Prophage_tail"/>
    <property type="match status" value="1"/>
</dbReference>
<proteinExistence type="predicted"/>
<organism evidence="3 4">
    <name type="scientific">Carnobacterium maltaromaticum</name>
    <name type="common">Carnobacterium piscicola</name>
    <dbReference type="NCBI Taxonomy" id="2751"/>
    <lineage>
        <taxon>Bacteria</taxon>
        <taxon>Bacillati</taxon>
        <taxon>Bacillota</taxon>
        <taxon>Bacilli</taxon>
        <taxon>Lactobacillales</taxon>
        <taxon>Carnobacteriaceae</taxon>
        <taxon>Carnobacterium</taxon>
    </lineage>
</organism>
<dbReference type="EMBL" id="JAVBVO010000003">
    <property type="protein sequence ID" value="MDZ5759336.1"/>
    <property type="molecule type" value="Genomic_DNA"/>
</dbReference>
<dbReference type="RefSeq" id="WP_322809180.1">
    <property type="nucleotide sequence ID" value="NZ_JAVBVO010000003.1"/>
</dbReference>
<dbReference type="AlphaFoldDB" id="A0AAW9K7W3"/>
<protein>
    <submittedName>
        <fullName evidence="3">Prophage endopeptidase tail family protein</fullName>
    </submittedName>
</protein>
<sequence length="390" mass="45291">MKPLIVKTKEHEEILIDFQDFQYEWQKNEVNQISFSIVETEWNKFGYFLLSDDESILFNGQEYLIKNCNPKTNGSKSVKAITAMHIYYDCKYVYQYDVKEGVKTYSIQDILHFYFDGNAKGYSWEVIEEFPKVEVDNLGNGSGKECVDMCIEKFNCVVEMNNKHIRLIDEELWKIMTDHEFVYYYNTDDIQLTSTSTDIYNITKCFGKKKEDGSDYFAPFIYRSEASIERWGEKPGPAVSDERFTDAAAMKEKAKASLQDQPAVTLSIQYKGKEPVKPGEVWILNHKKMNFLDDVVVSGIRSYPFSSNQFQEVILSNSKKDMLRIQLAMEKANMNSSFILNNSYKFVSDNIPETIKKASMDVNKTNQAIEFLESGLKSKWNEQDVTDYYG</sequence>
<reference evidence="3" key="1">
    <citation type="submission" date="2023-08" db="EMBL/GenBank/DDBJ databases">
        <title>Genomic characterization of piscicolin 126 produced by Carnobacterium maltaromaticum CM22 strain isolated from salmon (Salmo salar).</title>
        <authorList>
            <person name="Gonzalez-Gragera E."/>
            <person name="Garcia-Lopez J.D."/>
            <person name="Teso-Perez C."/>
            <person name="Gimenez-Hernandez I."/>
            <person name="Peralta-Sanchez J.M."/>
            <person name="Valdivia E."/>
            <person name="Montalban-Lopez M."/>
            <person name="Martin-Platero A.M."/>
            <person name="Banos A."/>
            <person name="Martinez-Bueno M."/>
        </authorList>
    </citation>
    <scope>NUCLEOTIDE SEQUENCE</scope>
    <source>
        <strain evidence="3">CM22</strain>
    </source>
</reference>
<evidence type="ECO:0000259" key="1">
    <source>
        <dbReference type="Pfam" id="PF06605"/>
    </source>
</evidence>
<dbReference type="InterPro" id="IPR044051">
    <property type="entry name" value="Prophage_tail_N"/>
</dbReference>
<dbReference type="Proteomes" id="UP001290462">
    <property type="component" value="Unassembled WGS sequence"/>
</dbReference>
<dbReference type="Gene3D" id="3.55.50.40">
    <property type="match status" value="1"/>
</dbReference>
<dbReference type="Pfam" id="PF18994">
    <property type="entry name" value="Prophage_tailD1"/>
    <property type="match status" value="1"/>
</dbReference>
<comment type="caution">
    <text evidence="3">The sequence shown here is derived from an EMBL/GenBank/DDBJ whole genome shotgun (WGS) entry which is preliminary data.</text>
</comment>
<feature type="domain" description="Prophage endopeptidase tail N-terminal" evidence="2">
    <location>
        <begin position="7"/>
        <end position="85"/>
    </location>
</feature>
<dbReference type="InterPro" id="IPR010572">
    <property type="entry name" value="Tail_dom"/>
</dbReference>
<accession>A0AAW9K7W3</accession>
<evidence type="ECO:0000259" key="2">
    <source>
        <dbReference type="Pfam" id="PF18994"/>
    </source>
</evidence>
<evidence type="ECO:0000313" key="3">
    <source>
        <dbReference type="EMBL" id="MDZ5759336.1"/>
    </source>
</evidence>
<evidence type="ECO:0000313" key="4">
    <source>
        <dbReference type="Proteomes" id="UP001290462"/>
    </source>
</evidence>